<comment type="caution">
    <text evidence="3">The sequence shown here is derived from an EMBL/GenBank/DDBJ whole genome shotgun (WGS) entry which is preliminary data.</text>
</comment>
<dbReference type="Gene3D" id="3.40.50.2300">
    <property type="match status" value="1"/>
</dbReference>
<evidence type="ECO:0000313" key="4">
    <source>
        <dbReference type="EMBL" id="MEM0574565.1"/>
    </source>
</evidence>
<dbReference type="InterPro" id="IPR052893">
    <property type="entry name" value="TCS_response_regulator"/>
</dbReference>
<dbReference type="PANTHER" id="PTHR44520:SF2">
    <property type="entry name" value="RESPONSE REGULATOR RCP1"/>
    <property type="match status" value="1"/>
</dbReference>
<reference evidence="3 6" key="1">
    <citation type="submission" date="2024-01" db="EMBL/GenBank/DDBJ databases">
        <title>Aequorivita flavus sp. nov., isolated from deep-sea sediment.</title>
        <authorList>
            <person name="Chen X."/>
        </authorList>
    </citation>
    <scope>NUCLEOTIDE SEQUENCE</scope>
    <source>
        <strain evidence="3">MCCC 1A16923</strain>
        <strain evidence="4 6">MCCC 1A16935</strain>
    </source>
</reference>
<dbReference type="AlphaFoldDB" id="A0AB35YXY8"/>
<keyword evidence="1" id="KW-0597">Phosphoprotein</keyword>
<evidence type="ECO:0000313" key="3">
    <source>
        <dbReference type="EMBL" id="MEM0518322.1"/>
    </source>
</evidence>
<organism evidence="3 5">
    <name type="scientific">Aequorivita flava</name>
    <dbReference type="NCBI Taxonomy" id="3114371"/>
    <lineage>
        <taxon>Bacteria</taxon>
        <taxon>Pseudomonadati</taxon>
        <taxon>Bacteroidota</taxon>
        <taxon>Flavobacteriia</taxon>
        <taxon>Flavobacteriales</taxon>
        <taxon>Flavobacteriaceae</taxon>
        <taxon>Aequorivita</taxon>
    </lineage>
</organism>
<protein>
    <submittedName>
        <fullName evidence="3">Response regulator</fullName>
    </submittedName>
</protein>
<evidence type="ECO:0000259" key="2">
    <source>
        <dbReference type="PROSITE" id="PS50110"/>
    </source>
</evidence>
<name>A0AB35YXY8_9FLAO</name>
<sequence length="133" mass="15629">MKLPKRFMIVDDDRISNMLCEMACRRVSSATEIKTFMDPEEALRFIDDAYLKEQLDTPTVLFLDINMPEISGWEFLEHFKNYSQKIKQQFSIYILTSSIEQQDLERAKEHEFVNSLMAKPLSSESIRNILIAE</sequence>
<feature type="domain" description="Response regulatory" evidence="2">
    <location>
        <begin position="6"/>
        <end position="133"/>
    </location>
</feature>
<dbReference type="InterPro" id="IPR001789">
    <property type="entry name" value="Sig_transdc_resp-reg_receiver"/>
</dbReference>
<dbReference type="Proteomes" id="UP001388259">
    <property type="component" value="Unassembled WGS sequence"/>
</dbReference>
<evidence type="ECO:0000313" key="6">
    <source>
        <dbReference type="Proteomes" id="UP001390963"/>
    </source>
</evidence>
<dbReference type="PANTHER" id="PTHR44520">
    <property type="entry name" value="RESPONSE REGULATOR RCP1-RELATED"/>
    <property type="match status" value="1"/>
</dbReference>
<evidence type="ECO:0000256" key="1">
    <source>
        <dbReference type="PROSITE-ProRule" id="PRU00169"/>
    </source>
</evidence>
<gene>
    <name evidence="4" type="ORF">VZD24_13650</name>
    <name evidence="3" type="ORF">VZD85_08170</name>
</gene>
<accession>A0AB35YXY8</accession>
<dbReference type="SMART" id="SM00448">
    <property type="entry name" value="REC"/>
    <property type="match status" value="1"/>
</dbReference>
<dbReference type="GO" id="GO:0000160">
    <property type="term" value="P:phosphorelay signal transduction system"/>
    <property type="evidence" value="ECO:0007669"/>
    <property type="project" value="InterPro"/>
</dbReference>
<feature type="modified residue" description="4-aspartylphosphate" evidence="1">
    <location>
        <position position="64"/>
    </location>
</feature>
<proteinExistence type="predicted"/>
<dbReference type="InterPro" id="IPR011006">
    <property type="entry name" value="CheY-like_superfamily"/>
</dbReference>
<dbReference type="RefSeq" id="WP_342687236.1">
    <property type="nucleotide sequence ID" value="NZ_JAZBJM010000004.1"/>
</dbReference>
<dbReference type="EMBL" id="JAZBJM010000004">
    <property type="protein sequence ID" value="MEM0518322.1"/>
    <property type="molecule type" value="Genomic_DNA"/>
</dbReference>
<dbReference type="SUPFAM" id="SSF52172">
    <property type="entry name" value="CheY-like"/>
    <property type="match status" value="1"/>
</dbReference>
<dbReference type="PROSITE" id="PS50110">
    <property type="entry name" value="RESPONSE_REGULATORY"/>
    <property type="match status" value="1"/>
</dbReference>
<dbReference type="Pfam" id="PF00072">
    <property type="entry name" value="Response_reg"/>
    <property type="match status" value="1"/>
</dbReference>
<dbReference type="EMBL" id="JBANCF010000014">
    <property type="protein sequence ID" value="MEM0574565.1"/>
    <property type="molecule type" value="Genomic_DNA"/>
</dbReference>
<keyword evidence="6" id="KW-1185">Reference proteome</keyword>
<dbReference type="Proteomes" id="UP001390963">
    <property type="component" value="Unassembled WGS sequence"/>
</dbReference>
<evidence type="ECO:0000313" key="5">
    <source>
        <dbReference type="Proteomes" id="UP001388259"/>
    </source>
</evidence>